<evidence type="ECO:0000256" key="1">
    <source>
        <dbReference type="SAM" id="MobiDB-lite"/>
    </source>
</evidence>
<evidence type="ECO:0000313" key="2">
    <source>
        <dbReference type="EMBL" id="GJJ68664.1"/>
    </source>
</evidence>
<feature type="region of interest" description="Disordered" evidence="1">
    <location>
        <begin position="1"/>
        <end position="50"/>
    </location>
</feature>
<protein>
    <submittedName>
        <fullName evidence="2">Uncharacterized protein</fullName>
    </submittedName>
</protein>
<evidence type="ECO:0000313" key="3">
    <source>
        <dbReference type="Proteomes" id="UP000827284"/>
    </source>
</evidence>
<feature type="region of interest" description="Disordered" evidence="1">
    <location>
        <begin position="204"/>
        <end position="224"/>
    </location>
</feature>
<dbReference type="AlphaFoldDB" id="A0A9P3LS99"/>
<keyword evidence="3" id="KW-1185">Reference proteome</keyword>
<feature type="compositionally biased region" description="Acidic residues" evidence="1">
    <location>
        <begin position="413"/>
        <end position="447"/>
    </location>
</feature>
<reference evidence="2" key="1">
    <citation type="submission" date="2021-11" db="EMBL/GenBank/DDBJ databases">
        <authorList>
            <person name="Herlambang A."/>
            <person name="Guo Y."/>
            <person name="Takashima Y."/>
            <person name="Nishizawa T."/>
        </authorList>
    </citation>
    <scope>NUCLEOTIDE SEQUENCE</scope>
    <source>
        <strain evidence="2">E1425</strain>
    </source>
</reference>
<comment type="caution">
    <text evidence="2">The sequence shown here is derived from an EMBL/GenBank/DDBJ whole genome shotgun (WGS) entry which is preliminary data.</text>
</comment>
<feature type="compositionally biased region" description="Acidic residues" evidence="1">
    <location>
        <begin position="205"/>
        <end position="215"/>
    </location>
</feature>
<feature type="region of interest" description="Disordered" evidence="1">
    <location>
        <begin position="397"/>
        <end position="447"/>
    </location>
</feature>
<organism evidence="2 3">
    <name type="scientific">Entomortierella parvispora</name>
    <dbReference type="NCBI Taxonomy" id="205924"/>
    <lineage>
        <taxon>Eukaryota</taxon>
        <taxon>Fungi</taxon>
        <taxon>Fungi incertae sedis</taxon>
        <taxon>Mucoromycota</taxon>
        <taxon>Mortierellomycotina</taxon>
        <taxon>Mortierellomycetes</taxon>
        <taxon>Mortierellales</taxon>
        <taxon>Mortierellaceae</taxon>
        <taxon>Entomortierella</taxon>
    </lineage>
</organism>
<feature type="compositionally biased region" description="Low complexity" evidence="1">
    <location>
        <begin position="80"/>
        <end position="91"/>
    </location>
</feature>
<feature type="region of interest" description="Disordered" evidence="1">
    <location>
        <begin position="76"/>
        <end position="97"/>
    </location>
</feature>
<dbReference type="SUPFAM" id="SSF48452">
    <property type="entry name" value="TPR-like"/>
    <property type="match status" value="1"/>
</dbReference>
<feature type="compositionally biased region" description="Basic and acidic residues" evidence="1">
    <location>
        <begin position="13"/>
        <end position="42"/>
    </location>
</feature>
<proteinExistence type="predicted"/>
<reference evidence="2" key="2">
    <citation type="journal article" date="2022" name="Microbiol. Resour. Announc.">
        <title>Whole-Genome Sequence of Entomortierella parvispora E1425, a Mucoromycotan Fungus Associated with Burkholderiaceae-Related Endosymbiotic Bacteria.</title>
        <authorList>
            <person name="Herlambang A."/>
            <person name="Guo Y."/>
            <person name="Takashima Y."/>
            <person name="Narisawa K."/>
            <person name="Ohta H."/>
            <person name="Nishizawa T."/>
        </authorList>
    </citation>
    <scope>NUCLEOTIDE SEQUENCE</scope>
    <source>
        <strain evidence="2">E1425</strain>
    </source>
</reference>
<dbReference type="Proteomes" id="UP000827284">
    <property type="component" value="Unassembled WGS sequence"/>
</dbReference>
<dbReference type="InterPro" id="IPR011990">
    <property type="entry name" value="TPR-like_helical_dom_sf"/>
</dbReference>
<accession>A0A9P3LS99</accession>
<sequence length="447" mass="48528">MSSASEAVHKRKASDSEDLHALESSANHDSKKARKEEKQHAEDCEDPECDGCAEGEIVLQFETTPSAVELFQMAREEAAKSSSSSSHADQAGSGGGMSRMAKALFDKAIEEFEAYDKAHAHIELNDGTEVAGKVLETKVQHAACVLAVGNLMPSTEMVQEGVRMFEDLKKQTKGENGNVLVGLGIAEISQARDCRRLAMETLTANEDEDEDEPSEEQQKAAAVVGKKEKDLAGRALKSFTTGLSLLKTKLPESSFAEESVRAAQELEEYGVSLDPVLNRDLAVSVLDQAIKHIEDAQSIKAELVDENADILTIYGSCVFSKARLATHKNDDSVAKPLLDKAIEILVKAEGMQDEEGDYKTLETLGQAYLMSSVLTDDEDLIMEAYDAATERLSRALEMNPDNESLRQQVEAMEGGDDGEDYGEFSGDEGENDEGDEDGGEDEDEDDA</sequence>
<gene>
    <name evidence="2" type="ORF">EMPS_01010</name>
</gene>
<dbReference type="EMBL" id="BQFW01000002">
    <property type="protein sequence ID" value="GJJ68664.1"/>
    <property type="molecule type" value="Genomic_DNA"/>
</dbReference>
<name>A0A9P3LS99_9FUNG</name>
<dbReference type="OrthoDB" id="5573535at2759"/>
<dbReference type="Gene3D" id="1.25.40.10">
    <property type="entry name" value="Tetratricopeptide repeat domain"/>
    <property type="match status" value="1"/>
</dbReference>